<evidence type="ECO:0000259" key="3">
    <source>
        <dbReference type="Pfam" id="PF13472"/>
    </source>
</evidence>
<protein>
    <submittedName>
        <fullName evidence="4">Lysophospholipase L1-like esterase</fullName>
    </submittedName>
</protein>
<dbReference type="EMBL" id="VIWX01000003">
    <property type="protein sequence ID" value="TWF94667.1"/>
    <property type="molecule type" value="Genomic_DNA"/>
</dbReference>
<dbReference type="RefSeq" id="WP_246110364.1">
    <property type="nucleotide sequence ID" value="NZ_VIWX01000003.1"/>
</dbReference>
<keyword evidence="5" id="KW-1185">Reference proteome</keyword>
<dbReference type="GO" id="GO:0019433">
    <property type="term" value="P:triglyceride catabolic process"/>
    <property type="evidence" value="ECO:0007669"/>
    <property type="project" value="TreeGrafter"/>
</dbReference>
<gene>
    <name evidence="4" type="ORF">FHU35_13383</name>
</gene>
<dbReference type="PANTHER" id="PTHR37981">
    <property type="entry name" value="LIPASE 2"/>
    <property type="match status" value="1"/>
</dbReference>
<dbReference type="InterPro" id="IPR037460">
    <property type="entry name" value="SEST-like"/>
</dbReference>
<proteinExistence type="predicted"/>
<name>A0A561U5N5_9PSEU</name>
<feature type="disulfide bond" evidence="2">
    <location>
        <begin position="55"/>
        <end position="79"/>
    </location>
</feature>
<organism evidence="4 5">
    <name type="scientific">Saccharopolyspora dendranthemae</name>
    <dbReference type="NCBI Taxonomy" id="1181886"/>
    <lineage>
        <taxon>Bacteria</taxon>
        <taxon>Bacillati</taxon>
        <taxon>Actinomycetota</taxon>
        <taxon>Actinomycetes</taxon>
        <taxon>Pseudonocardiales</taxon>
        <taxon>Pseudonocardiaceae</taxon>
        <taxon>Saccharopolyspora</taxon>
    </lineage>
</organism>
<sequence>MVGIRSSVVAGVGVVALLGSGAPAGAERDGFEYVAMGDSAAAGPLVPSPDPNLLCFRSTKNYPQVAAARLGAELKDVTCSGAKTEDFAGRQHAVLPPQYEALSDSTDLVTVTIGGNDVGLVQAAISCLNAFPEPVGKSCADSFTANGDELAERIDELTPDFDEALEEITDRAPNAEVVVVGYGTYLPPGGCYPKQPMWARDADYIQSSVDDLSARLGERARAHGATFVDLGPVSEGHDVCQAPEQKYFEGVVPTSWAAPLHPNALGMTAFGNAVADAVSGTQQRVQAG</sequence>
<feature type="domain" description="SGNH hydrolase-type esterase" evidence="3">
    <location>
        <begin position="35"/>
        <end position="268"/>
    </location>
</feature>
<reference evidence="4 5" key="1">
    <citation type="submission" date="2019-06" db="EMBL/GenBank/DDBJ databases">
        <title>Sequencing the genomes of 1000 actinobacteria strains.</title>
        <authorList>
            <person name="Klenk H.-P."/>
        </authorList>
    </citation>
    <scope>NUCLEOTIDE SEQUENCE [LARGE SCALE GENOMIC DNA]</scope>
    <source>
        <strain evidence="4 5">DSM 46699</strain>
    </source>
</reference>
<dbReference type="CDD" id="cd01823">
    <property type="entry name" value="SEST_like"/>
    <property type="match status" value="1"/>
</dbReference>
<dbReference type="InterPro" id="IPR036514">
    <property type="entry name" value="SGNH_hydro_sf"/>
</dbReference>
<accession>A0A561U5N5</accession>
<dbReference type="PANTHER" id="PTHR37981:SF1">
    <property type="entry name" value="SGNH HYDROLASE-TYPE ESTERASE DOMAIN-CONTAINING PROTEIN"/>
    <property type="match status" value="1"/>
</dbReference>
<dbReference type="Gene3D" id="3.40.50.1110">
    <property type="entry name" value="SGNH hydrolase"/>
    <property type="match status" value="1"/>
</dbReference>
<feature type="disulfide bond" evidence="2">
    <location>
        <begin position="191"/>
        <end position="240"/>
    </location>
</feature>
<feature type="disulfide bond" evidence="2">
    <location>
        <begin position="127"/>
        <end position="139"/>
    </location>
</feature>
<dbReference type="SUPFAM" id="SSF52266">
    <property type="entry name" value="SGNH hydrolase"/>
    <property type="match status" value="1"/>
</dbReference>
<feature type="active site" description="Nucleophile" evidence="1">
    <location>
        <position position="39"/>
    </location>
</feature>
<dbReference type="AlphaFoldDB" id="A0A561U5N5"/>
<dbReference type="Proteomes" id="UP000316184">
    <property type="component" value="Unassembled WGS sequence"/>
</dbReference>
<dbReference type="Pfam" id="PF13472">
    <property type="entry name" value="Lipase_GDSL_2"/>
    <property type="match status" value="1"/>
</dbReference>
<keyword evidence="2" id="KW-1015">Disulfide bond</keyword>
<evidence type="ECO:0000256" key="2">
    <source>
        <dbReference type="PIRSR" id="PIRSR637460-2"/>
    </source>
</evidence>
<evidence type="ECO:0000313" key="4">
    <source>
        <dbReference type="EMBL" id="TWF94667.1"/>
    </source>
</evidence>
<comment type="caution">
    <text evidence="4">The sequence shown here is derived from an EMBL/GenBank/DDBJ whole genome shotgun (WGS) entry which is preliminary data.</text>
</comment>
<dbReference type="GO" id="GO:0004806">
    <property type="term" value="F:triacylglycerol lipase activity"/>
    <property type="evidence" value="ECO:0007669"/>
    <property type="project" value="TreeGrafter"/>
</dbReference>
<evidence type="ECO:0000313" key="5">
    <source>
        <dbReference type="Proteomes" id="UP000316184"/>
    </source>
</evidence>
<dbReference type="InterPro" id="IPR013830">
    <property type="entry name" value="SGNH_hydro"/>
</dbReference>
<evidence type="ECO:0000256" key="1">
    <source>
        <dbReference type="PIRSR" id="PIRSR637460-1"/>
    </source>
</evidence>
<feature type="active site" evidence="1">
    <location>
        <position position="261"/>
    </location>
</feature>